<evidence type="ECO:0000256" key="1">
    <source>
        <dbReference type="SAM" id="Phobius"/>
    </source>
</evidence>
<dbReference type="Gene3D" id="1.10.3950.10">
    <property type="entry name" value="putative ecf-type sigma factor negative effector from bacillus cereus"/>
    <property type="match status" value="1"/>
</dbReference>
<protein>
    <recommendedName>
        <fullName evidence="4">DUF4367 domain-containing protein</fullName>
    </recommendedName>
</protein>
<dbReference type="AlphaFoldDB" id="A0A0A3IEI9"/>
<proteinExistence type="predicted"/>
<evidence type="ECO:0000313" key="3">
    <source>
        <dbReference type="Proteomes" id="UP000030437"/>
    </source>
</evidence>
<accession>A0A0A3IEI9</accession>
<organism evidence="2 3">
    <name type="scientific">Lysinibacillus odysseyi 34hs-1 = NBRC 100172</name>
    <dbReference type="NCBI Taxonomy" id="1220589"/>
    <lineage>
        <taxon>Bacteria</taxon>
        <taxon>Bacillati</taxon>
        <taxon>Bacillota</taxon>
        <taxon>Bacilli</taxon>
        <taxon>Bacillales</taxon>
        <taxon>Bacillaceae</taxon>
        <taxon>Lysinibacillus</taxon>
    </lineage>
</organism>
<gene>
    <name evidence="2" type="ORF">CD32_21325</name>
</gene>
<comment type="caution">
    <text evidence="2">The sequence shown here is derived from an EMBL/GenBank/DDBJ whole genome shotgun (WGS) entry which is preliminary data.</text>
</comment>
<feature type="transmembrane region" description="Helical" evidence="1">
    <location>
        <begin position="41"/>
        <end position="64"/>
    </location>
</feature>
<keyword evidence="1" id="KW-1133">Transmembrane helix</keyword>
<evidence type="ECO:0008006" key="4">
    <source>
        <dbReference type="Google" id="ProtNLM"/>
    </source>
</evidence>
<keyword evidence="3" id="KW-1185">Reference proteome</keyword>
<sequence>MNNIKRELEKIEIPKELNNRAVLGVKQAKMEKRKKKRHPKWILGSVASVMIIGASFTIGGSYIADAAQSLISQLFGSKGNLMQAYPNESEEEIDFFEQHMIIAKENLTEEEFNKYSRLFEEQSKIWSKVQNENREPDEEEAKRLHQIGELQKSYENKFALIEAQQFASYSITKPTHIPEGYKQVDKGFSIVNKGEEPIVSFDYSNGEAIFSTQQTRINQQVDIEKADFFRNPESYFLKGFQFDYVPSKEEWPVNGMRVTVPEKRYKVIIMAYALTKEEMENVLLSMIEK</sequence>
<keyword evidence="1" id="KW-0812">Transmembrane</keyword>
<name>A0A0A3IEI9_9BACI</name>
<keyword evidence="1" id="KW-0472">Membrane</keyword>
<reference evidence="2 3" key="1">
    <citation type="submission" date="2014-02" db="EMBL/GenBank/DDBJ databases">
        <title>Draft genome sequence of Lysinibacillus odysseyi NBRC 100172.</title>
        <authorList>
            <person name="Zhang F."/>
            <person name="Wang G."/>
            <person name="Zhang L."/>
        </authorList>
    </citation>
    <scope>NUCLEOTIDE SEQUENCE [LARGE SCALE GENOMIC DNA]</scope>
    <source>
        <strain evidence="2 3">NBRC 100172</strain>
    </source>
</reference>
<dbReference type="RefSeq" id="WP_036158858.1">
    <property type="nucleotide sequence ID" value="NZ_AVCX01000001.1"/>
</dbReference>
<dbReference type="OrthoDB" id="2868270at2"/>
<dbReference type="Proteomes" id="UP000030437">
    <property type="component" value="Unassembled WGS sequence"/>
</dbReference>
<dbReference type="EMBL" id="JPVP01000060">
    <property type="protein sequence ID" value="KGR81860.1"/>
    <property type="molecule type" value="Genomic_DNA"/>
</dbReference>
<dbReference type="InterPro" id="IPR038267">
    <property type="entry name" value="ECF_sigma_eff"/>
</dbReference>
<evidence type="ECO:0000313" key="2">
    <source>
        <dbReference type="EMBL" id="KGR81860.1"/>
    </source>
</evidence>
<dbReference type="eggNOG" id="COG4219">
    <property type="taxonomic scope" value="Bacteria"/>
</dbReference>